<feature type="transmembrane region" description="Helical" evidence="1">
    <location>
        <begin position="45"/>
        <end position="62"/>
    </location>
</feature>
<name>A0A170ZZW3_9BACT</name>
<dbReference type="AlphaFoldDB" id="A0A170ZZW3"/>
<evidence type="ECO:0000256" key="1">
    <source>
        <dbReference type="SAM" id="Phobius"/>
    </source>
</evidence>
<evidence type="ECO:0000313" key="2">
    <source>
        <dbReference type="EMBL" id="GAT63163.1"/>
    </source>
</evidence>
<keyword evidence="1" id="KW-1133">Transmembrane helix</keyword>
<reference evidence="3" key="2">
    <citation type="journal article" date="2017" name="Genome Announc.">
        <title>Draft genome sequence of Paludibacter jiangxiensis NM7(T), a propionate-producing fermentative bacterium.</title>
        <authorList>
            <person name="Qiu Y.-L."/>
            <person name="Tourlousse D.M."/>
            <person name="Matsuura N."/>
            <person name="Ohashi A."/>
            <person name="Sekiguchi Y."/>
        </authorList>
    </citation>
    <scope>NUCLEOTIDE SEQUENCE [LARGE SCALE GENOMIC DNA]</scope>
    <source>
        <strain evidence="3">NM7</strain>
    </source>
</reference>
<sequence>MQKFGKYISFAVILMYFILGLLLLINPQYIIFNHQFYLGGLQSELRIIIGVILLLYGGYRLARILTKKDRNKSAQEGEE</sequence>
<dbReference type="RefSeq" id="WP_153802532.1">
    <property type="nucleotide sequence ID" value="NZ_BDCR01000003.1"/>
</dbReference>
<keyword evidence="1" id="KW-0472">Membrane</keyword>
<evidence type="ECO:0000313" key="3">
    <source>
        <dbReference type="Proteomes" id="UP000076586"/>
    </source>
</evidence>
<dbReference type="STRING" id="681398.PJIAN_3478"/>
<dbReference type="Proteomes" id="UP000076586">
    <property type="component" value="Unassembled WGS sequence"/>
</dbReference>
<proteinExistence type="predicted"/>
<reference evidence="3" key="1">
    <citation type="submission" date="2016-04" db="EMBL/GenBank/DDBJ databases">
        <title>Draft genome sequence of Paludibacter jiangxiensis strain NM7.</title>
        <authorList>
            <person name="Qiu Y."/>
            <person name="Matsuura N."/>
            <person name="Ohashi A."/>
            <person name="Tourlousse M.D."/>
            <person name="Sekiguchi Y."/>
        </authorList>
    </citation>
    <scope>NUCLEOTIDE SEQUENCE [LARGE SCALE GENOMIC DNA]</scope>
    <source>
        <strain evidence="3">NM7</strain>
    </source>
</reference>
<dbReference type="EMBL" id="BDCR01000003">
    <property type="protein sequence ID" value="GAT63163.1"/>
    <property type="molecule type" value="Genomic_DNA"/>
</dbReference>
<gene>
    <name evidence="2" type="ORF">PJIAN_3478</name>
</gene>
<organism evidence="2 3">
    <name type="scientific">Paludibacter jiangxiensis</name>
    <dbReference type="NCBI Taxonomy" id="681398"/>
    <lineage>
        <taxon>Bacteria</taxon>
        <taxon>Pseudomonadati</taxon>
        <taxon>Bacteroidota</taxon>
        <taxon>Bacteroidia</taxon>
        <taxon>Bacteroidales</taxon>
        <taxon>Paludibacteraceae</taxon>
        <taxon>Paludibacter</taxon>
    </lineage>
</organism>
<keyword evidence="3" id="KW-1185">Reference proteome</keyword>
<accession>A0A170ZZW3</accession>
<comment type="caution">
    <text evidence="2">The sequence shown here is derived from an EMBL/GenBank/DDBJ whole genome shotgun (WGS) entry which is preliminary data.</text>
</comment>
<keyword evidence="1" id="KW-0812">Transmembrane</keyword>
<feature type="transmembrane region" description="Helical" evidence="1">
    <location>
        <begin position="7"/>
        <end position="25"/>
    </location>
</feature>
<protein>
    <submittedName>
        <fullName evidence="2">Uncharacterized protein</fullName>
    </submittedName>
</protein>